<dbReference type="SUPFAM" id="SSF142695">
    <property type="entry name" value="RibA-like"/>
    <property type="match status" value="1"/>
</dbReference>
<reference evidence="16 17" key="1">
    <citation type="submission" date="2016-10" db="EMBL/GenBank/DDBJ databases">
        <authorList>
            <person name="de Groot N.N."/>
        </authorList>
    </citation>
    <scope>NUCLEOTIDE SEQUENCE [LARGE SCALE GENOMIC DNA]</scope>
    <source>
        <strain evidence="16 17">DSM 19547</strain>
    </source>
</reference>
<dbReference type="GO" id="GO:0003935">
    <property type="term" value="F:GTP cyclohydrolase II activity"/>
    <property type="evidence" value="ECO:0007669"/>
    <property type="project" value="TreeGrafter"/>
</dbReference>
<keyword evidence="12 14" id="KW-0464">Manganese</keyword>
<dbReference type="InterPro" id="IPR000422">
    <property type="entry name" value="DHBP_synthase_RibB"/>
</dbReference>
<evidence type="ECO:0000256" key="7">
    <source>
        <dbReference type="ARBA" id="ARBA00012153"/>
    </source>
</evidence>
<dbReference type="EC" id="4.1.99.12" evidence="7 14"/>
<feature type="binding site" evidence="14">
    <location>
        <position position="153"/>
    </location>
    <ligand>
        <name>Mg(2+)</name>
        <dbReference type="ChEBI" id="CHEBI:18420"/>
        <label>2</label>
    </ligand>
</feature>
<dbReference type="Pfam" id="PF00925">
    <property type="entry name" value="GTP_cyclohydro2"/>
    <property type="match status" value="1"/>
</dbReference>
<dbReference type="Pfam" id="PF00926">
    <property type="entry name" value="DHBP_synthase"/>
    <property type="match status" value="1"/>
</dbReference>
<dbReference type="Gene3D" id="3.40.50.10990">
    <property type="entry name" value="GTP cyclohydrolase II"/>
    <property type="match status" value="1"/>
</dbReference>
<keyword evidence="11 14" id="KW-0460">Magnesium</keyword>
<evidence type="ECO:0000256" key="4">
    <source>
        <dbReference type="ARBA" id="ARBA00004904"/>
    </source>
</evidence>
<keyword evidence="13 14" id="KW-0456">Lyase</keyword>
<dbReference type="PANTHER" id="PTHR21327:SF34">
    <property type="entry name" value="3,4-DIHYDROXY-2-BUTANONE 4-PHOSPHATE SYNTHASE"/>
    <property type="match status" value="1"/>
</dbReference>
<feature type="domain" description="GTP cyclohydrolase II" evidence="15">
    <location>
        <begin position="221"/>
        <end position="362"/>
    </location>
</feature>
<dbReference type="FunFam" id="3.90.870.10:FF:000001">
    <property type="entry name" value="Riboflavin biosynthesis protein RibBA"/>
    <property type="match status" value="1"/>
</dbReference>
<dbReference type="Gene3D" id="3.90.870.10">
    <property type="entry name" value="DHBP synthase"/>
    <property type="match status" value="1"/>
</dbReference>
<dbReference type="GO" id="GO:0009231">
    <property type="term" value="P:riboflavin biosynthetic process"/>
    <property type="evidence" value="ECO:0007669"/>
    <property type="project" value="UniProtKB-UniRule"/>
</dbReference>
<feature type="binding site" evidence="14">
    <location>
        <position position="38"/>
    </location>
    <ligand>
        <name>Mg(2+)</name>
        <dbReference type="ChEBI" id="CHEBI:18420"/>
        <label>1</label>
    </ligand>
</feature>
<proteinExistence type="inferred from homology"/>
<evidence type="ECO:0000256" key="5">
    <source>
        <dbReference type="ARBA" id="ARBA00005520"/>
    </source>
</evidence>
<comment type="pathway">
    <text evidence="4 14">Cofactor biosynthesis; riboflavin biosynthesis; 2-hydroxy-3-oxobutyl phosphate from D-ribulose 5-phosphate: step 1/1.</text>
</comment>
<sequence length="370" mass="39929">MTDSTNDDYSDAISSVEEIIEDARNGRMFILVDHEDRENEGDLVIPAQMATPDAINFMATYGRGLICLSLPGERIDALGLPLMASNNSSRHETAFTVSIEAREGVSTGISAHDRARTVSVAIDPTKTGADIATPGHVFPLRAREGGVLVRAGHTEAAVDISRLAGLNPAGVICEIMKEDGTMARLPDLVSFAQRHGLKIGTISDLIAYRRRHDNLVALQSETQVTSEFGGEWRMRIYADTTQGAEHIVLIKGDVSGDDPVLVRMHTLDPMLDMIGLGEPGRTTEFGCAMRAIAEEGRGALVLLRDLHMKLDADDHVSPQKLRQYGLGAQILSSLGLSKLVLLTNSPTPKVVGLEGYGLSIEGTRRIPLES</sequence>
<protein>
    <recommendedName>
        <fullName evidence="8 14">3,4-dihydroxy-2-butanone 4-phosphate synthase</fullName>
        <shortName evidence="14">DHBP synthase</shortName>
        <ecNumber evidence="7 14">4.1.99.12</ecNumber>
    </recommendedName>
</protein>
<dbReference type="GO" id="GO:0000287">
    <property type="term" value="F:magnesium ion binding"/>
    <property type="evidence" value="ECO:0007669"/>
    <property type="project" value="UniProtKB-UniRule"/>
</dbReference>
<dbReference type="InterPro" id="IPR036144">
    <property type="entry name" value="RibA-like_sf"/>
</dbReference>
<dbReference type="GO" id="GO:0008686">
    <property type="term" value="F:3,4-dihydroxy-2-butanone-4-phosphate synthase activity"/>
    <property type="evidence" value="ECO:0007669"/>
    <property type="project" value="UniProtKB-UniRule"/>
</dbReference>
<feature type="binding site" evidence="14">
    <location>
        <position position="42"/>
    </location>
    <ligand>
        <name>D-ribulose 5-phosphate</name>
        <dbReference type="ChEBI" id="CHEBI:58121"/>
    </ligand>
</feature>
<evidence type="ECO:0000259" key="15">
    <source>
        <dbReference type="Pfam" id="PF00925"/>
    </source>
</evidence>
<evidence type="ECO:0000256" key="9">
    <source>
        <dbReference type="ARBA" id="ARBA00022619"/>
    </source>
</evidence>
<comment type="similarity">
    <text evidence="6">In the C-terminal section; belongs to the GTP cyclohydrolase II family.</text>
</comment>
<accession>A0A1I5QY68</accession>
<comment type="catalytic activity">
    <reaction evidence="1 14">
        <text>D-ribulose 5-phosphate = (2S)-2-hydroxy-3-oxobutyl phosphate + formate + H(+)</text>
        <dbReference type="Rhea" id="RHEA:18457"/>
        <dbReference type="ChEBI" id="CHEBI:15378"/>
        <dbReference type="ChEBI" id="CHEBI:15740"/>
        <dbReference type="ChEBI" id="CHEBI:58121"/>
        <dbReference type="ChEBI" id="CHEBI:58830"/>
        <dbReference type="EC" id="4.1.99.12"/>
    </reaction>
</comment>
<dbReference type="UniPathway" id="UPA00275">
    <property type="reaction ID" value="UER00399"/>
</dbReference>
<comment type="cofactor">
    <cofactor evidence="2">
        <name>Mn(2+)</name>
        <dbReference type="ChEBI" id="CHEBI:29035"/>
    </cofactor>
</comment>
<dbReference type="SUPFAM" id="SSF55821">
    <property type="entry name" value="YrdC/RibB"/>
    <property type="match status" value="1"/>
</dbReference>
<feature type="site" description="Essential for catalytic activity" evidence="14">
    <location>
        <position position="174"/>
    </location>
</feature>
<dbReference type="InterPro" id="IPR032677">
    <property type="entry name" value="GTP_cyclohydro_II"/>
</dbReference>
<evidence type="ECO:0000256" key="10">
    <source>
        <dbReference type="ARBA" id="ARBA00022723"/>
    </source>
</evidence>
<organism evidence="16 17">
    <name type="scientific">Tranquillimonas alkanivorans</name>
    <dbReference type="NCBI Taxonomy" id="441119"/>
    <lineage>
        <taxon>Bacteria</taxon>
        <taxon>Pseudomonadati</taxon>
        <taxon>Pseudomonadota</taxon>
        <taxon>Alphaproteobacteria</taxon>
        <taxon>Rhodobacterales</taxon>
        <taxon>Roseobacteraceae</taxon>
        <taxon>Tranquillimonas</taxon>
    </lineage>
</organism>
<evidence type="ECO:0000256" key="12">
    <source>
        <dbReference type="ARBA" id="ARBA00023211"/>
    </source>
</evidence>
<name>A0A1I5QY68_9RHOB</name>
<feature type="binding site" evidence="14">
    <location>
        <position position="38"/>
    </location>
    <ligand>
        <name>Mg(2+)</name>
        <dbReference type="ChEBI" id="CHEBI:18420"/>
        <label>2</label>
    </ligand>
</feature>
<comment type="similarity">
    <text evidence="14">Belongs to the DHBP synthase family.</text>
</comment>
<evidence type="ECO:0000313" key="17">
    <source>
        <dbReference type="Proteomes" id="UP000199356"/>
    </source>
</evidence>
<dbReference type="Proteomes" id="UP000199356">
    <property type="component" value="Unassembled WGS sequence"/>
</dbReference>
<evidence type="ECO:0000256" key="11">
    <source>
        <dbReference type="ARBA" id="ARBA00022842"/>
    </source>
</evidence>
<evidence type="ECO:0000256" key="1">
    <source>
        <dbReference type="ARBA" id="ARBA00000141"/>
    </source>
</evidence>
<evidence type="ECO:0000313" key="16">
    <source>
        <dbReference type="EMBL" id="SFP51195.1"/>
    </source>
</evidence>
<evidence type="ECO:0000256" key="2">
    <source>
        <dbReference type="ARBA" id="ARBA00001936"/>
    </source>
</evidence>
<evidence type="ECO:0000256" key="8">
    <source>
        <dbReference type="ARBA" id="ARBA00018836"/>
    </source>
</evidence>
<dbReference type="PIRSF" id="PIRSF001259">
    <property type="entry name" value="RibA"/>
    <property type="match status" value="1"/>
</dbReference>
<dbReference type="AlphaFoldDB" id="A0A1I5QY68"/>
<gene>
    <name evidence="14" type="primary">ribB</name>
    <name evidence="16" type="ORF">SAMN04488047_107176</name>
</gene>
<feature type="binding site" evidence="14">
    <location>
        <begin position="37"/>
        <end position="38"/>
    </location>
    <ligand>
        <name>D-ribulose 5-phosphate</name>
        <dbReference type="ChEBI" id="CHEBI:58121"/>
    </ligand>
</feature>
<comment type="function">
    <text evidence="3 14">Catalyzes the conversion of D-ribulose 5-phosphate to formate and 3,4-dihydroxy-2-butanone 4-phosphate.</text>
</comment>
<keyword evidence="16" id="KW-0378">Hydrolase</keyword>
<dbReference type="EMBL" id="FOXA01000007">
    <property type="protein sequence ID" value="SFP51195.1"/>
    <property type="molecule type" value="Genomic_DNA"/>
</dbReference>
<feature type="site" description="Essential for catalytic activity" evidence="14">
    <location>
        <position position="136"/>
    </location>
</feature>
<evidence type="ECO:0000256" key="6">
    <source>
        <dbReference type="ARBA" id="ARBA00008976"/>
    </source>
</evidence>
<evidence type="ECO:0000256" key="13">
    <source>
        <dbReference type="ARBA" id="ARBA00023239"/>
    </source>
</evidence>
<dbReference type="RefSeq" id="WP_093421552.1">
    <property type="nucleotide sequence ID" value="NZ_FOXA01000007.1"/>
</dbReference>
<dbReference type="GO" id="GO:0030145">
    <property type="term" value="F:manganese ion binding"/>
    <property type="evidence" value="ECO:0007669"/>
    <property type="project" value="UniProtKB-UniRule"/>
</dbReference>
<comment type="similarity">
    <text evidence="5">In the N-terminal section; belongs to the DHBP synthase family.</text>
</comment>
<dbReference type="OrthoDB" id="9793111at2"/>
<keyword evidence="9 14" id="KW-0686">Riboflavin biosynthesis</keyword>
<feature type="binding site" evidence="14">
    <location>
        <begin position="150"/>
        <end position="154"/>
    </location>
    <ligand>
        <name>D-ribulose 5-phosphate</name>
        <dbReference type="ChEBI" id="CHEBI:58121"/>
    </ligand>
</feature>
<evidence type="ECO:0000256" key="14">
    <source>
        <dbReference type="HAMAP-Rule" id="MF_00180"/>
    </source>
</evidence>
<keyword evidence="10 14" id="KW-0479">Metal-binding</keyword>
<dbReference type="STRING" id="441119.SAMN04488047_107176"/>
<dbReference type="NCBIfam" id="TIGR00506">
    <property type="entry name" value="ribB"/>
    <property type="match status" value="1"/>
</dbReference>
<dbReference type="GO" id="GO:0005829">
    <property type="term" value="C:cytosol"/>
    <property type="evidence" value="ECO:0007669"/>
    <property type="project" value="TreeGrafter"/>
</dbReference>
<dbReference type="HAMAP" id="MF_00180">
    <property type="entry name" value="RibB"/>
    <property type="match status" value="1"/>
</dbReference>
<evidence type="ECO:0000256" key="3">
    <source>
        <dbReference type="ARBA" id="ARBA00002284"/>
    </source>
</evidence>
<dbReference type="InterPro" id="IPR017945">
    <property type="entry name" value="DHBP_synth_RibB-like_a/b_dom"/>
</dbReference>
<keyword evidence="17" id="KW-1185">Reference proteome</keyword>
<comment type="subunit">
    <text evidence="14">Homodimer.</text>
</comment>
<dbReference type="PANTHER" id="PTHR21327">
    <property type="entry name" value="GTP CYCLOHYDROLASE II-RELATED"/>
    <property type="match status" value="1"/>
</dbReference>
<comment type="cofactor">
    <cofactor evidence="14">
        <name>Mg(2+)</name>
        <dbReference type="ChEBI" id="CHEBI:18420"/>
    </cofactor>
    <cofactor evidence="14">
        <name>Mn(2+)</name>
        <dbReference type="ChEBI" id="CHEBI:29035"/>
    </cofactor>
    <text evidence="14">Binds 2 divalent metal cations per subunit. Magnesium or manganese.</text>
</comment>